<organism evidence="2 3">
    <name type="scientific">Ophiocordyceps camponoti-floridani</name>
    <dbReference type="NCBI Taxonomy" id="2030778"/>
    <lineage>
        <taxon>Eukaryota</taxon>
        <taxon>Fungi</taxon>
        <taxon>Dikarya</taxon>
        <taxon>Ascomycota</taxon>
        <taxon>Pezizomycotina</taxon>
        <taxon>Sordariomycetes</taxon>
        <taxon>Hypocreomycetidae</taxon>
        <taxon>Hypocreales</taxon>
        <taxon>Ophiocordycipitaceae</taxon>
        <taxon>Ophiocordyceps</taxon>
    </lineage>
</organism>
<feature type="compositionally biased region" description="Polar residues" evidence="1">
    <location>
        <begin position="138"/>
        <end position="163"/>
    </location>
</feature>
<gene>
    <name evidence="2" type="ORF">GQ602_003601</name>
</gene>
<evidence type="ECO:0000256" key="1">
    <source>
        <dbReference type="SAM" id="MobiDB-lite"/>
    </source>
</evidence>
<evidence type="ECO:0000313" key="3">
    <source>
        <dbReference type="Proteomes" id="UP000562929"/>
    </source>
</evidence>
<protein>
    <submittedName>
        <fullName evidence="2">Uncharacterized protein</fullName>
    </submittedName>
</protein>
<feature type="region of interest" description="Disordered" evidence="1">
    <location>
        <begin position="1"/>
        <end position="51"/>
    </location>
</feature>
<accession>A0A8H4VEN9</accession>
<reference evidence="2 3" key="1">
    <citation type="journal article" date="2020" name="G3 (Bethesda)">
        <title>Genetic Underpinnings of Host Manipulation by Ophiocordyceps as Revealed by Comparative Transcriptomics.</title>
        <authorList>
            <person name="Will I."/>
            <person name="Das B."/>
            <person name="Trinh T."/>
            <person name="Brachmann A."/>
            <person name="Ohm R.A."/>
            <person name="de Bekker C."/>
        </authorList>
    </citation>
    <scope>NUCLEOTIDE SEQUENCE [LARGE SCALE GENOMIC DNA]</scope>
    <source>
        <strain evidence="2 3">EC05</strain>
    </source>
</reference>
<dbReference type="AlphaFoldDB" id="A0A8H4VEN9"/>
<name>A0A8H4VEN9_9HYPO</name>
<comment type="caution">
    <text evidence="2">The sequence shown here is derived from an EMBL/GenBank/DDBJ whole genome shotgun (WGS) entry which is preliminary data.</text>
</comment>
<keyword evidence="3" id="KW-1185">Reference proteome</keyword>
<dbReference type="EMBL" id="JAACLJ010000003">
    <property type="protein sequence ID" value="KAF4589712.1"/>
    <property type="molecule type" value="Genomic_DNA"/>
</dbReference>
<proteinExistence type="predicted"/>
<feature type="region of interest" description="Disordered" evidence="1">
    <location>
        <begin position="136"/>
        <end position="191"/>
    </location>
</feature>
<evidence type="ECO:0000313" key="2">
    <source>
        <dbReference type="EMBL" id="KAF4589712.1"/>
    </source>
</evidence>
<dbReference type="Proteomes" id="UP000562929">
    <property type="component" value="Unassembled WGS sequence"/>
</dbReference>
<sequence length="191" mass="20480">MTTAHWKKRRLEEEEANAGTEAPDVAVASPSPSKRARTTSEAVSDEKARGKPIAELPEAAANNKTAAEKKWKMIAKKTSRVATARRSVGPKVSANVAAGSKSTVKNAPIKTTVKRVAGKKMTPSEWNTGTLRKKFGSKSATMQLQTPKIQPTTVGSTIASSPVSEPRPSNKRPATDQTPSDACRRKSAKRF</sequence>